<gene>
    <name evidence="2" type="ORF">CBG26992</name>
    <name evidence="2" type="ORF">CBG_26992</name>
</gene>
<feature type="transmembrane region" description="Helical" evidence="1">
    <location>
        <begin position="48"/>
        <end position="67"/>
    </location>
</feature>
<dbReference type="KEGG" id="cbr:CBG_26992"/>
<dbReference type="HOGENOM" id="CLU_2308552_0_0_1"/>
<protein>
    <submittedName>
        <fullName evidence="2">Protein CBG26992</fullName>
    </submittedName>
</protein>
<keyword evidence="1" id="KW-0812">Transmembrane</keyword>
<organism evidence="2 3">
    <name type="scientific">Caenorhabditis briggsae</name>
    <dbReference type="NCBI Taxonomy" id="6238"/>
    <lineage>
        <taxon>Eukaryota</taxon>
        <taxon>Metazoa</taxon>
        <taxon>Ecdysozoa</taxon>
        <taxon>Nematoda</taxon>
        <taxon>Chromadorea</taxon>
        <taxon>Rhabditida</taxon>
        <taxon>Rhabditina</taxon>
        <taxon>Rhabditomorpha</taxon>
        <taxon>Rhabditoidea</taxon>
        <taxon>Rhabditidae</taxon>
        <taxon>Peloderinae</taxon>
        <taxon>Caenorhabditis</taxon>
    </lineage>
</organism>
<dbReference type="RefSeq" id="XP_045098011.1">
    <property type="nucleotide sequence ID" value="XM_045236872.1"/>
</dbReference>
<dbReference type="CTD" id="68918456"/>
<dbReference type="Proteomes" id="UP000008549">
    <property type="component" value="Unassembled WGS sequence"/>
</dbReference>
<reference evidence="2 3" key="2">
    <citation type="journal article" date="2011" name="PLoS Genet.">
        <title>Caenorhabditis briggsae recombinant inbred line genotypes reveal inter-strain incompatibility and the evolution of recombination.</title>
        <authorList>
            <person name="Ross J.A."/>
            <person name="Koboldt D.C."/>
            <person name="Staisch J.E."/>
            <person name="Chamberlin H.M."/>
            <person name="Gupta B.P."/>
            <person name="Miller R.D."/>
            <person name="Baird S.E."/>
            <person name="Haag E.S."/>
        </authorList>
    </citation>
    <scope>NUCLEOTIDE SEQUENCE [LARGE SCALE GENOMIC DNA]</scope>
    <source>
        <strain evidence="2 3">AF16</strain>
    </source>
</reference>
<accession>B6IEV8</accession>
<dbReference type="GeneID" id="68918456"/>
<keyword evidence="1" id="KW-0472">Membrane</keyword>
<name>B6IEV8_CAEBR</name>
<evidence type="ECO:0000256" key="1">
    <source>
        <dbReference type="SAM" id="Phobius"/>
    </source>
</evidence>
<dbReference type="AlphaFoldDB" id="B6IEV8"/>
<keyword evidence="1" id="KW-1133">Transmembrane helix</keyword>
<evidence type="ECO:0000313" key="2">
    <source>
        <dbReference type="EMBL" id="CAR98438.1"/>
    </source>
</evidence>
<evidence type="ECO:0000313" key="3">
    <source>
        <dbReference type="Proteomes" id="UP000008549"/>
    </source>
</evidence>
<feature type="transmembrane region" description="Helical" evidence="1">
    <location>
        <begin position="12"/>
        <end position="36"/>
    </location>
</feature>
<keyword evidence="3" id="KW-1185">Reference proteome</keyword>
<dbReference type="Pfam" id="PF10318">
    <property type="entry name" value="7TM_GPCR_Srh"/>
    <property type="match status" value="1"/>
</dbReference>
<dbReference type="InParanoid" id="B6IEV8"/>
<reference evidence="2 3" key="1">
    <citation type="journal article" date="2003" name="PLoS Biol.">
        <title>The genome sequence of Caenorhabditis briggsae: a platform for comparative genomics.</title>
        <authorList>
            <person name="Stein L.D."/>
            <person name="Bao Z."/>
            <person name="Blasiar D."/>
            <person name="Blumenthal T."/>
            <person name="Brent M.R."/>
            <person name="Chen N."/>
            <person name="Chinwalla A."/>
            <person name="Clarke L."/>
            <person name="Clee C."/>
            <person name="Coghlan A."/>
            <person name="Coulson A."/>
            <person name="D'Eustachio P."/>
            <person name="Fitch D.H."/>
            <person name="Fulton L.A."/>
            <person name="Fulton R.E."/>
            <person name="Griffiths-Jones S."/>
            <person name="Harris T.W."/>
            <person name="Hillier L.W."/>
            <person name="Kamath R."/>
            <person name="Kuwabara P.E."/>
            <person name="Mardis E.R."/>
            <person name="Marra M.A."/>
            <person name="Miner T.L."/>
            <person name="Minx P."/>
            <person name="Mullikin J.C."/>
            <person name="Plumb R.W."/>
            <person name="Rogers J."/>
            <person name="Schein J.E."/>
            <person name="Sohrmann M."/>
            <person name="Spieth J."/>
            <person name="Stajich J.E."/>
            <person name="Wei C."/>
            <person name="Willey D."/>
            <person name="Wilson R.K."/>
            <person name="Durbin R."/>
            <person name="Waterston R.H."/>
        </authorList>
    </citation>
    <scope>NUCLEOTIDE SEQUENCE [LARGE SCALE GENOMIC DNA]</scope>
    <source>
        <strain evidence="2 3">AF16</strain>
    </source>
</reference>
<sequence length="100" mass="11357">MSEPMKKKTQHSSFLSASSVTLVLFVVPVNSIILSVYTGYQNQILNNFIFLAFASHGIASTVIMVVVHNPYRRFLRSLSLQSSRKFTIMVINSEIRFRTT</sequence>
<dbReference type="InterPro" id="IPR019422">
    <property type="entry name" value="7TM_GPCR_serpentine_rcpt_Srh"/>
</dbReference>
<proteinExistence type="predicted"/>
<dbReference type="EMBL" id="HE601256">
    <property type="protein sequence ID" value="CAR98438.1"/>
    <property type="molecule type" value="Genomic_DNA"/>
</dbReference>